<keyword evidence="3" id="KW-0809">Transit peptide</keyword>
<evidence type="ECO:0000313" key="9">
    <source>
        <dbReference type="Proteomes" id="UP001497497"/>
    </source>
</evidence>
<keyword evidence="9" id="KW-1185">Reference proteome</keyword>
<evidence type="ECO:0000256" key="5">
    <source>
        <dbReference type="ARBA" id="ARBA00023128"/>
    </source>
</evidence>
<dbReference type="GO" id="GO:0005762">
    <property type="term" value="C:mitochondrial large ribosomal subunit"/>
    <property type="evidence" value="ECO:0007669"/>
    <property type="project" value="TreeGrafter"/>
</dbReference>
<name>A0AAV2ILU9_LYMST</name>
<dbReference type="AlphaFoldDB" id="A0AAV2ILU9"/>
<organism evidence="8 9">
    <name type="scientific">Lymnaea stagnalis</name>
    <name type="common">Great pond snail</name>
    <name type="synonym">Helix stagnalis</name>
    <dbReference type="NCBI Taxonomy" id="6523"/>
    <lineage>
        <taxon>Eukaryota</taxon>
        <taxon>Metazoa</taxon>
        <taxon>Spiralia</taxon>
        <taxon>Lophotrochozoa</taxon>
        <taxon>Mollusca</taxon>
        <taxon>Gastropoda</taxon>
        <taxon>Heterobranchia</taxon>
        <taxon>Euthyneura</taxon>
        <taxon>Panpulmonata</taxon>
        <taxon>Hygrophila</taxon>
        <taxon>Lymnaeoidea</taxon>
        <taxon>Lymnaeidae</taxon>
        <taxon>Lymnaea</taxon>
    </lineage>
</organism>
<evidence type="ECO:0000256" key="3">
    <source>
        <dbReference type="ARBA" id="ARBA00022946"/>
    </source>
</evidence>
<accession>A0AAV2ILU9</accession>
<dbReference type="PANTHER" id="PTHR13450">
    <property type="entry name" value="MITOCHONDRIAL 39S RIBOSOMAL PROTEIN L42"/>
    <property type="match status" value="1"/>
</dbReference>
<keyword evidence="6" id="KW-0687">Ribonucleoprotein</keyword>
<protein>
    <recommendedName>
        <fullName evidence="7">Large ribosomal subunit protein mL42</fullName>
    </recommendedName>
</protein>
<dbReference type="InterPro" id="IPR019346">
    <property type="entry name" value="Ribosomal_mL42"/>
</dbReference>
<dbReference type="PANTHER" id="PTHR13450:SF4">
    <property type="entry name" value="LARGE RIBOSOMAL SUBUNIT PROTEIN ML42"/>
    <property type="match status" value="1"/>
</dbReference>
<dbReference type="Pfam" id="PF10210">
    <property type="entry name" value="MRP-S32"/>
    <property type="match status" value="1"/>
</dbReference>
<dbReference type="EMBL" id="CAXITT010000742">
    <property type="protein sequence ID" value="CAL1545854.1"/>
    <property type="molecule type" value="Genomic_DNA"/>
</dbReference>
<comment type="caution">
    <text evidence="8">The sequence shown here is derived from an EMBL/GenBank/DDBJ whole genome shotgun (WGS) entry which is preliminary data.</text>
</comment>
<evidence type="ECO:0000256" key="7">
    <source>
        <dbReference type="ARBA" id="ARBA00035189"/>
    </source>
</evidence>
<evidence type="ECO:0000256" key="2">
    <source>
        <dbReference type="ARBA" id="ARBA00005556"/>
    </source>
</evidence>
<keyword evidence="4" id="KW-0689">Ribosomal protein</keyword>
<reference evidence="8 9" key="1">
    <citation type="submission" date="2024-04" db="EMBL/GenBank/DDBJ databases">
        <authorList>
            <consortium name="Genoscope - CEA"/>
            <person name="William W."/>
        </authorList>
    </citation>
    <scope>NUCLEOTIDE SEQUENCE [LARGE SCALE GENOMIC DNA]</scope>
</reference>
<evidence type="ECO:0000256" key="6">
    <source>
        <dbReference type="ARBA" id="ARBA00023274"/>
    </source>
</evidence>
<comment type="similarity">
    <text evidence="2">Belongs to the mitochondrion-specific ribosomal protein mL42 family.</text>
</comment>
<evidence type="ECO:0000313" key="8">
    <source>
        <dbReference type="EMBL" id="CAL1545854.1"/>
    </source>
</evidence>
<dbReference type="Proteomes" id="UP001497497">
    <property type="component" value="Unassembled WGS sequence"/>
</dbReference>
<sequence>MAASLSRSCARKCSFPRLLFSLNHNVAQSSRFLHLSIPQSKSRPPSVCLSPDKSMIMCWHPEPEHPYEHTLPLPRDKKELEVGDSVLKVQYLLDEKLKHNPDGPTVNELSQMFYTSKHQFYRKKRHEKKTEMIKYKPKDRDGF</sequence>
<evidence type="ECO:0000256" key="4">
    <source>
        <dbReference type="ARBA" id="ARBA00022980"/>
    </source>
</evidence>
<proteinExistence type="inferred from homology"/>
<comment type="subcellular location">
    <subcellularLocation>
        <location evidence="1">Mitochondrion</location>
    </subcellularLocation>
</comment>
<keyword evidence="5" id="KW-0496">Mitochondrion</keyword>
<evidence type="ECO:0000256" key="1">
    <source>
        <dbReference type="ARBA" id="ARBA00004173"/>
    </source>
</evidence>
<gene>
    <name evidence="8" type="ORF">GSLYS_00019231001</name>
</gene>